<dbReference type="GO" id="GO:0016787">
    <property type="term" value="F:hydrolase activity"/>
    <property type="evidence" value="ECO:0007669"/>
    <property type="project" value="UniProtKB-KW"/>
</dbReference>
<dbReference type="PANTHER" id="PTHR43248:SF29">
    <property type="entry name" value="TRIPEPTIDYL AMINOPEPTIDASE"/>
    <property type="match status" value="1"/>
</dbReference>
<reference evidence="6 7" key="1">
    <citation type="submission" date="2024-05" db="EMBL/GenBank/DDBJ databases">
        <authorList>
            <person name="Zhao H."/>
            <person name="Xu Y."/>
            <person name="Lin S."/>
            <person name="Spain J.C."/>
            <person name="Zhou N.-Y."/>
        </authorList>
    </citation>
    <scope>NUCLEOTIDE SEQUENCE [LARGE SCALE GENOMIC DNA]</scope>
    <source>
        <strain evidence="6 7">NEAU-NG30</strain>
    </source>
</reference>
<dbReference type="PANTHER" id="PTHR43248">
    <property type="entry name" value="2-SUCCINYL-6-HYDROXY-2,4-CYCLOHEXADIENE-1-CARBOXYLATE SYNTHASE"/>
    <property type="match status" value="1"/>
</dbReference>
<evidence type="ECO:0000313" key="7">
    <source>
        <dbReference type="Proteomes" id="UP001440984"/>
    </source>
</evidence>
<dbReference type="Gene3D" id="3.40.50.1820">
    <property type="entry name" value="alpha/beta hydrolase"/>
    <property type="match status" value="1"/>
</dbReference>
<dbReference type="Pfam" id="PF00561">
    <property type="entry name" value="Abhydrolase_1"/>
    <property type="match status" value="1"/>
</dbReference>
<gene>
    <name evidence="6" type="ORF">ABJI51_31400</name>
</gene>
<evidence type="ECO:0000256" key="1">
    <source>
        <dbReference type="ARBA" id="ARBA00010088"/>
    </source>
</evidence>
<sequence>MLRAVAALAPVLLLAACTSAPVSPPAPPDLRKFTTQQLNWQPCAGERTLDCARLTVPLDYAAPDGRTVTVGLLRHKAAKQRIGSLVVNPGGPGGSGTATAASLAKSAAAAPLLDRFDLVGFDPRGVGTSEPRITCRTDAEVDADRATDVESDFSPEGVKKQLAETTAYGAKCAEATKYGKEFLANAGTRDVVRDLDVLRAALGDEKLTYLGYSYGTQIGAAYAEAYPDRVRALLLDGAIDPAQSLVDSLVTQAAGFQDALTEFGRWCAARRDCALGHDPARTTEAFQRLARPLITRPVPAGTRHLSFEDTVTGTFAGLYSRGDWPALNGALTRLAEGDGRTLLAFADGYYERDHDGHYSGALDAYFAVRCVDHTRVTDRAAIDRAHEKMLAGAPFLDGGTPDTSELDICSTWPVPPTSAEHPPHAPGLPKTLVVSTTHDPATPYRQGEELAKDLGGVLLTFEGVQHTVFLQGNACVDRTGIAYLTDGTLPAAGTRC</sequence>
<dbReference type="PROSITE" id="PS51257">
    <property type="entry name" value="PROKAR_LIPOPROTEIN"/>
    <property type="match status" value="1"/>
</dbReference>
<evidence type="ECO:0000256" key="2">
    <source>
        <dbReference type="ARBA" id="ARBA00022729"/>
    </source>
</evidence>
<feature type="signal peptide" evidence="4">
    <location>
        <begin position="1"/>
        <end position="22"/>
    </location>
</feature>
<dbReference type="RefSeq" id="WP_348954676.1">
    <property type="nucleotide sequence ID" value="NZ_JBDZYD010000013.1"/>
</dbReference>
<proteinExistence type="inferred from homology"/>
<organism evidence="6 7">
    <name type="scientific">Amycolatopsis melonis</name>
    <dbReference type="NCBI Taxonomy" id="3156488"/>
    <lineage>
        <taxon>Bacteria</taxon>
        <taxon>Bacillati</taxon>
        <taxon>Actinomycetota</taxon>
        <taxon>Actinomycetes</taxon>
        <taxon>Pseudonocardiales</taxon>
        <taxon>Pseudonocardiaceae</taxon>
        <taxon>Amycolatopsis</taxon>
    </lineage>
</organism>
<evidence type="ECO:0000256" key="3">
    <source>
        <dbReference type="ARBA" id="ARBA00022801"/>
    </source>
</evidence>
<comment type="caution">
    <text evidence="6">The sequence shown here is derived from an EMBL/GenBank/DDBJ whole genome shotgun (WGS) entry which is preliminary data.</text>
</comment>
<dbReference type="Proteomes" id="UP001440984">
    <property type="component" value="Unassembled WGS sequence"/>
</dbReference>
<evidence type="ECO:0000256" key="4">
    <source>
        <dbReference type="SAM" id="SignalP"/>
    </source>
</evidence>
<dbReference type="EMBL" id="JBDZYD010000013">
    <property type="protein sequence ID" value="MEQ0563607.1"/>
    <property type="molecule type" value="Genomic_DNA"/>
</dbReference>
<keyword evidence="2 4" id="KW-0732">Signal</keyword>
<evidence type="ECO:0000313" key="6">
    <source>
        <dbReference type="EMBL" id="MEQ0563607.1"/>
    </source>
</evidence>
<accession>A0ABV0LMT0</accession>
<dbReference type="InterPro" id="IPR000073">
    <property type="entry name" value="AB_hydrolase_1"/>
</dbReference>
<dbReference type="SUPFAM" id="SSF53474">
    <property type="entry name" value="alpha/beta-Hydrolases"/>
    <property type="match status" value="1"/>
</dbReference>
<feature type="chain" id="PRO_5047457633" evidence="4">
    <location>
        <begin position="23"/>
        <end position="496"/>
    </location>
</feature>
<dbReference type="InterPro" id="IPR051601">
    <property type="entry name" value="Serine_prot/Carboxylest_S33"/>
</dbReference>
<name>A0ABV0LMT0_9PSEU</name>
<protein>
    <submittedName>
        <fullName evidence="6">Alpha/beta hydrolase</fullName>
    </submittedName>
</protein>
<keyword evidence="3 6" id="KW-0378">Hydrolase</keyword>
<keyword evidence="7" id="KW-1185">Reference proteome</keyword>
<comment type="similarity">
    <text evidence="1">Belongs to the peptidase S33 family.</text>
</comment>
<evidence type="ECO:0000259" key="5">
    <source>
        <dbReference type="Pfam" id="PF00561"/>
    </source>
</evidence>
<feature type="domain" description="AB hydrolase-1" evidence="5">
    <location>
        <begin position="85"/>
        <end position="472"/>
    </location>
</feature>
<dbReference type="InterPro" id="IPR029058">
    <property type="entry name" value="AB_hydrolase_fold"/>
</dbReference>